<evidence type="ECO:0000313" key="1">
    <source>
        <dbReference type="EMBL" id="JAE17820.1"/>
    </source>
</evidence>
<dbReference type="AlphaFoldDB" id="A0A0A9FY99"/>
<name>A0A0A9FY99_ARUDO</name>
<sequence>MRAKCLVQCLNANTIGCKQFNPSLLTA</sequence>
<reference evidence="1" key="2">
    <citation type="journal article" date="2015" name="Data Brief">
        <title>Shoot transcriptome of the giant reed, Arundo donax.</title>
        <authorList>
            <person name="Barrero R.A."/>
            <person name="Guerrero F.D."/>
            <person name="Moolhuijzen P."/>
            <person name="Goolsby J.A."/>
            <person name="Tidwell J."/>
            <person name="Bellgard S.E."/>
            <person name="Bellgard M.I."/>
        </authorList>
    </citation>
    <scope>NUCLEOTIDE SEQUENCE</scope>
    <source>
        <tissue evidence="1">Shoot tissue taken approximately 20 cm above the soil surface</tissue>
    </source>
</reference>
<proteinExistence type="predicted"/>
<dbReference type="EMBL" id="GBRH01180076">
    <property type="protein sequence ID" value="JAE17820.1"/>
    <property type="molecule type" value="Transcribed_RNA"/>
</dbReference>
<organism evidence="1">
    <name type="scientific">Arundo donax</name>
    <name type="common">Giant reed</name>
    <name type="synonym">Donax arundinaceus</name>
    <dbReference type="NCBI Taxonomy" id="35708"/>
    <lineage>
        <taxon>Eukaryota</taxon>
        <taxon>Viridiplantae</taxon>
        <taxon>Streptophyta</taxon>
        <taxon>Embryophyta</taxon>
        <taxon>Tracheophyta</taxon>
        <taxon>Spermatophyta</taxon>
        <taxon>Magnoliopsida</taxon>
        <taxon>Liliopsida</taxon>
        <taxon>Poales</taxon>
        <taxon>Poaceae</taxon>
        <taxon>PACMAD clade</taxon>
        <taxon>Arundinoideae</taxon>
        <taxon>Arundineae</taxon>
        <taxon>Arundo</taxon>
    </lineage>
</organism>
<accession>A0A0A9FY99</accession>
<reference evidence="1" key="1">
    <citation type="submission" date="2014-09" db="EMBL/GenBank/DDBJ databases">
        <authorList>
            <person name="Magalhaes I.L.F."/>
            <person name="Oliveira U."/>
            <person name="Santos F.R."/>
            <person name="Vidigal T.H.D.A."/>
            <person name="Brescovit A.D."/>
            <person name="Santos A.J."/>
        </authorList>
    </citation>
    <scope>NUCLEOTIDE SEQUENCE</scope>
    <source>
        <tissue evidence="1">Shoot tissue taken approximately 20 cm above the soil surface</tissue>
    </source>
</reference>
<protein>
    <submittedName>
        <fullName evidence="1">Uncharacterized protein</fullName>
    </submittedName>
</protein>